<evidence type="ECO:0000313" key="2">
    <source>
        <dbReference type="Proteomes" id="UP001617511"/>
    </source>
</evidence>
<dbReference type="Proteomes" id="UP001617511">
    <property type="component" value="Unassembled WGS sequence"/>
</dbReference>
<gene>
    <name evidence="1" type="ORF">ACIP2Z_39130</name>
</gene>
<dbReference type="EMBL" id="JBIVGG010000022">
    <property type="protein sequence ID" value="MFJ4084945.1"/>
    <property type="molecule type" value="Genomic_DNA"/>
</dbReference>
<sequence length="197" mass="21255">MPTTPTYVLAAPVSEGGELVFAHAFDSGIRVWMRGLTRPVDERPRRLRGVAAPLYGGTIRDMAPLADFVADFVEHAADDPAMPLSPGRIRDVRPVVARTDLDSLSSRMHFSYRAMSPMHTVGPWSGAAAELLLSRVRGLDYRHIGFFATGLPELPAGAALDTLPAAVISRERAEYLAEYLHAPAGPVLHHLGPAARG</sequence>
<reference evidence="1 2" key="1">
    <citation type="submission" date="2024-10" db="EMBL/GenBank/DDBJ databases">
        <title>The Natural Products Discovery Center: Release of the First 8490 Sequenced Strains for Exploring Actinobacteria Biosynthetic Diversity.</title>
        <authorList>
            <person name="Kalkreuter E."/>
            <person name="Kautsar S.A."/>
            <person name="Yang D."/>
            <person name="Bader C.D."/>
            <person name="Teijaro C.N."/>
            <person name="Fluegel L."/>
            <person name="Davis C.M."/>
            <person name="Simpson J.R."/>
            <person name="Lauterbach L."/>
            <person name="Steele A.D."/>
            <person name="Gui C."/>
            <person name="Meng S."/>
            <person name="Li G."/>
            <person name="Viehrig K."/>
            <person name="Ye F."/>
            <person name="Su P."/>
            <person name="Kiefer A.F."/>
            <person name="Nichols A."/>
            <person name="Cepeda A.J."/>
            <person name="Yan W."/>
            <person name="Fan B."/>
            <person name="Jiang Y."/>
            <person name="Adhikari A."/>
            <person name="Zheng C.-J."/>
            <person name="Schuster L."/>
            <person name="Cowan T.M."/>
            <person name="Smanski M.J."/>
            <person name="Chevrette M.G."/>
            <person name="De Carvalho L.P.S."/>
            <person name="Shen B."/>
        </authorList>
    </citation>
    <scope>NUCLEOTIDE SEQUENCE [LARGE SCALE GENOMIC DNA]</scope>
    <source>
        <strain evidence="1 2">NPDC089932</strain>
    </source>
</reference>
<name>A0ABW8FS80_9ACTN</name>
<evidence type="ECO:0000313" key="1">
    <source>
        <dbReference type="EMBL" id="MFJ4084945.1"/>
    </source>
</evidence>
<protein>
    <submittedName>
        <fullName evidence="1">Uncharacterized protein</fullName>
    </submittedName>
</protein>
<organism evidence="1 2">
    <name type="scientific">Streptomyces iakyrus</name>
    <dbReference type="NCBI Taxonomy" id="68219"/>
    <lineage>
        <taxon>Bacteria</taxon>
        <taxon>Bacillati</taxon>
        <taxon>Actinomycetota</taxon>
        <taxon>Actinomycetes</taxon>
        <taxon>Kitasatosporales</taxon>
        <taxon>Streptomycetaceae</taxon>
        <taxon>Streptomyces</taxon>
    </lineage>
</organism>
<keyword evidence="2" id="KW-1185">Reference proteome</keyword>
<proteinExistence type="predicted"/>
<dbReference type="RefSeq" id="WP_402076299.1">
    <property type="nucleotide sequence ID" value="NZ_JBIVGG010000022.1"/>
</dbReference>
<comment type="caution">
    <text evidence="1">The sequence shown here is derived from an EMBL/GenBank/DDBJ whole genome shotgun (WGS) entry which is preliminary data.</text>
</comment>
<accession>A0ABW8FS80</accession>